<reference evidence="1 2" key="1">
    <citation type="journal article" date="2017" name="Genome Announc.">
        <title>Twelve Complete Reference Genomes of Clinical Isolates in the Capnocytophaga Genus.</title>
        <authorList>
            <person name="Villarma A."/>
            <person name="Gulvik C.A."/>
            <person name="Rowe L.A."/>
            <person name="Sheth M."/>
            <person name="Juieng P."/>
            <person name="Nicholson A.C."/>
            <person name="Loparev V.N."/>
            <person name="McQuiston J.R."/>
        </authorList>
    </citation>
    <scope>NUCLEOTIDE SEQUENCE [LARGE SCALE GENOMIC DNA]</scope>
    <source>
        <strain evidence="1 2">G7591</strain>
    </source>
</reference>
<name>A0A286NTQ7_9FLAO</name>
<evidence type="ECO:0000313" key="2">
    <source>
        <dbReference type="Proteomes" id="UP000242855"/>
    </source>
</evidence>
<sequence>MNIKKVLDLIDSIIKVNTNFEINTIKEITEFCDVISEKIKQEEAKLPYHINIIDLLRADENAHSRILGRLLEQKNDKNYEILNSFLSLLAERNSNFSNLNVQEPTISCEKGRIDILIKDKNYAIIFENKIHNAIDRDKQIEKYINKLTAQYKDNQIYVLYLSADGRKEPTEESWGKYKGSDFEKKRYIQLTFKDDILNWLKEDILPNIRIKDIHLKSAIEQYTDHLEGFFNLRTIQKLMNIKLQEEILTQLNIKENSVQEKLTVLNQKIDDIERVKNQLAMVKSQIEVEFLKECYYKLKNDFSNYEIINNTDHKDYPNAVLKMKKDDYFFGVLIERSSYSGKIYYGIGRHFSSGLQEENIKKFFSLLFNEEGKFISDSDFWYGWKYTSYDGNGYNEFKEFVEKVIKYCKDNPLEK</sequence>
<dbReference type="KEGG" id="ccyn:CGC48_01790"/>
<gene>
    <name evidence="1" type="ORF">CGC48_01790</name>
</gene>
<organism evidence="1 2">
    <name type="scientific">Capnocytophaga cynodegmi</name>
    <dbReference type="NCBI Taxonomy" id="28189"/>
    <lineage>
        <taxon>Bacteria</taxon>
        <taxon>Pseudomonadati</taxon>
        <taxon>Bacteroidota</taxon>
        <taxon>Flavobacteriia</taxon>
        <taxon>Flavobacteriales</taxon>
        <taxon>Flavobacteriaceae</taxon>
        <taxon>Capnocytophaga</taxon>
    </lineage>
</organism>
<accession>A0A286NTQ7</accession>
<dbReference type="EMBL" id="CP022378">
    <property type="protein sequence ID" value="ATA67464.1"/>
    <property type="molecule type" value="Genomic_DNA"/>
</dbReference>
<protein>
    <recommendedName>
        <fullName evidence="3">PD-(D/E)XK nuclease family protein</fullName>
    </recommendedName>
</protein>
<evidence type="ECO:0000313" key="1">
    <source>
        <dbReference type="EMBL" id="ATA67464.1"/>
    </source>
</evidence>
<evidence type="ECO:0008006" key="3">
    <source>
        <dbReference type="Google" id="ProtNLM"/>
    </source>
</evidence>
<dbReference type="AlphaFoldDB" id="A0A286NTQ7"/>
<dbReference type="Proteomes" id="UP000242855">
    <property type="component" value="Chromosome"/>
</dbReference>
<proteinExistence type="predicted"/>